<dbReference type="EMBL" id="BMFD01000013">
    <property type="protein sequence ID" value="GGC49294.1"/>
    <property type="molecule type" value="Genomic_DNA"/>
</dbReference>
<proteinExistence type="predicted"/>
<evidence type="ECO:0000256" key="1">
    <source>
        <dbReference type="SAM" id="Phobius"/>
    </source>
</evidence>
<keyword evidence="1" id="KW-0472">Membrane</keyword>
<evidence type="ECO:0000313" key="3">
    <source>
        <dbReference type="Proteomes" id="UP000635885"/>
    </source>
</evidence>
<feature type="transmembrane region" description="Helical" evidence="1">
    <location>
        <begin position="40"/>
        <end position="67"/>
    </location>
</feature>
<reference evidence="3" key="1">
    <citation type="journal article" date="2019" name="Int. J. Syst. Evol. Microbiol.">
        <title>The Global Catalogue of Microorganisms (GCM) 10K type strain sequencing project: providing services to taxonomists for standard genome sequencing and annotation.</title>
        <authorList>
            <consortium name="The Broad Institute Genomics Platform"/>
            <consortium name="The Broad Institute Genome Sequencing Center for Infectious Disease"/>
            <person name="Wu L."/>
            <person name="Ma J."/>
        </authorList>
    </citation>
    <scope>NUCLEOTIDE SEQUENCE [LARGE SCALE GENOMIC DNA]</scope>
    <source>
        <strain evidence="3">CGMCC 1.12479</strain>
    </source>
</reference>
<evidence type="ECO:0008006" key="4">
    <source>
        <dbReference type="Google" id="ProtNLM"/>
    </source>
</evidence>
<sequence length="412" mass="45928">MIIMLSIFLAVGLVYLDNYVDIPQEGWTRFFLVNSSDSARSILSTISGAMIGVAGTVFSVTLVALTLASSQFGPRLIKKFMYVRLNQVVLGSYISTYLYCLLVLNAIKDNDTTNFIPSISILFAILAAILNIILLIIFIHQIAISIQADKVVADISEFISKQIQTLFPDKMGKEKEENVNATKITSVYSKVIPLKSLKSGYLQYIDGESLMEIMANKSAVIELYFRPGGHLVEGVEIATLYANSDWKEGEIKEIFDQFVIGNTKTSYQDLEFSIHQMVEIAARALSPGVNDPFTAIACIDNLTATMCYLAQAKFPSKYRFDKDNSLRVIADILDFEGVLDAAFNQIRQFSEGSTAVIIRLMEALITIHGQTNLEIHKIAVLKHAKMVLNLGKRTLQEENDLHDLIDRSKKIL</sequence>
<feature type="transmembrane region" description="Helical" evidence="1">
    <location>
        <begin position="119"/>
        <end position="139"/>
    </location>
</feature>
<evidence type="ECO:0000313" key="2">
    <source>
        <dbReference type="EMBL" id="GGC49294.1"/>
    </source>
</evidence>
<protein>
    <recommendedName>
        <fullName evidence="4">DUF2254 domain-containing protein</fullName>
    </recommendedName>
</protein>
<keyword evidence="1" id="KW-1133">Transmembrane helix</keyword>
<comment type="caution">
    <text evidence="2">The sequence shown here is derived from an EMBL/GenBank/DDBJ whole genome shotgun (WGS) entry which is preliminary data.</text>
</comment>
<organism evidence="2 3">
    <name type="scientific">Belliella aquatica</name>
    <dbReference type="NCBI Taxonomy" id="1323734"/>
    <lineage>
        <taxon>Bacteria</taxon>
        <taxon>Pseudomonadati</taxon>
        <taxon>Bacteroidota</taxon>
        <taxon>Cytophagia</taxon>
        <taxon>Cytophagales</taxon>
        <taxon>Cyclobacteriaceae</taxon>
        <taxon>Belliella</taxon>
    </lineage>
</organism>
<gene>
    <name evidence="2" type="ORF">GCM10010993_29710</name>
</gene>
<dbReference type="Pfam" id="PF10011">
    <property type="entry name" value="DUF2254"/>
    <property type="match status" value="1"/>
</dbReference>
<feature type="transmembrane region" description="Helical" evidence="1">
    <location>
        <begin position="88"/>
        <end position="107"/>
    </location>
</feature>
<dbReference type="InterPro" id="IPR018723">
    <property type="entry name" value="DUF2254_membrane"/>
</dbReference>
<keyword evidence="1" id="KW-0812">Transmembrane</keyword>
<accession>A0ABQ1N1U1</accession>
<name>A0ABQ1N1U1_9BACT</name>
<dbReference type="Proteomes" id="UP000635885">
    <property type="component" value="Unassembled WGS sequence"/>
</dbReference>
<keyword evidence="3" id="KW-1185">Reference proteome</keyword>